<organism evidence="2 3">
    <name type="scientific">Paraburkholderia piptadeniae</name>
    <dbReference type="NCBI Taxonomy" id="1701573"/>
    <lineage>
        <taxon>Bacteria</taxon>
        <taxon>Pseudomonadati</taxon>
        <taxon>Pseudomonadota</taxon>
        <taxon>Betaproteobacteria</taxon>
        <taxon>Burkholderiales</taxon>
        <taxon>Burkholderiaceae</taxon>
        <taxon>Paraburkholderia</taxon>
    </lineage>
</organism>
<evidence type="ECO:0000256" key="1">
    <source>
        <dbReference type="SAM" id="Phobius"/>
    </source>
</evidence>
<reference evidence="2" key="1">
    <citation type="submission" date="2016-12" db="EMBL/GenBank/DDBJ databases">
        <authorList>
            <person name="Moulin L."/>
        </authorList>
    </citation>
    <scope>NUCLEOTIDE SEQUENCE [LARGE SCALE GENOMIC DNA]</scope>
    <source>
        <strain evidence="2">STM 7183</strain>
    </source>
</reference>
<accession>A0A1N7S768</accession>
<comment type="caution">
    <text evidence="2">The sequence shown here is derived from an EMBL/GenBank/DDBJ whole genome shotgun (WGS) entry which is preliminary data.</text>
</comment>
<keyword evidence="1" id="KW-0812">Transmembrane</keyword>
<keyword evidence="1" id="KW-0472">Membrane</keyword>
<keyword evidence="1" id="KW-1133">Transmembrane helix</keyword>
<keyword evidence="3" id="KW-1185">Reference proteome</keyword>
<evidence type="ECO:0000313" key="2">
    <source>
        <dbReference type="EMBL" id="SIT43213.1"/>
    </source>
</evidence>
<sequence length="511" mass="53747">MPLVVMERTARQSMSVHAGQALVPALLFLLMGGIGLYVAFGSFQMTSAKIKLQNTADAAAYSAAVLQARDYNFSAYTNRAMVANQVSAAQVVALKSWIDELDNTYIGNPDTEQLVTTFADHPALWRTPNDHARIDIAPVRAALDALLPVVAKGVGGITRALSTAQTNYHAAMFAAVPDAADDVAQRNQPDTHVTAGYFTSPRNAAQLAAWRTYTAIVTPAGNLNADRFADVVTDPATLDGFVKQRVSSRSVAPDYQQIDDTSSRCGNGGRIAIRVAHVGGTQLRSDKKGWQSIDASTAHITITCVDTFDAIAGHGGSANGDVRSYMTRPPFVAWSDWKGYGGYMNFGDPASTQPGVHVPDAMAEQFTQGPGASLDAANGGLLPYQDMAGAPLASEAPRITIEVERAAGTLEKIAGLGGAGRMRADNGSAGGTMRALASAHAYFVRPSEALLTDRLAGALLDANAWARADGNTEYPSTFSPYWQASLAPVSDAERAAAQAAQIASGVEVAQP</sequence>
<gene>
    <name evidence="2" type="ORF">BN2476_340121</name>
</gene>
<dbReference type="AlphaFoldDB" id="A0A1N7S768"/>
<protein>
    <submittedName>
        <fullName evidence="2">Uncharacterized protein</fullName>
    </submittedName>
</protein>
<dbReference type="Proteomes" id="UP000195569">
    <property type="component" value="Unassembled WGS sequence"/>
</dbReference>
<dbReference type="EMBL" id="CYGY02000034">
    <property type="protein sequence ID" value="SIT43213.1"/>
    <property type="molecule type" value="Genomic_DNA"/>
</dbReference>
<name>A0A1N7S768_9BURK</name>
<proteinExistence type="predicted"/>
<feature type="transmembrane region" description="Helical" evidence="1">
    <location>
        <begin position="21"/>
        <end position="40"/>
    </location>
</feature>
<evidence type="ECO:0000313" key="3">
    <source>
        <dbReference type="Proteomes" id="UP000195569"/>
    </source>
</evidence>